<protein>
    <submittedName>
        <fullName evidence="2">Putative secreted peptide</fullName>
    </submittedName>
</protein>
<dbReference type="EMBL" id="GGFM01012247">
    <property type="protein sequence ID" value="MBW32998.1"/>
    <property type="molecule type" value="Transcribed_RNA"/>
</dbReference>
<sequence length="73" mass="7760">MMGGSGFLLLLLLLRVGAVITGIEFSTFSLVNALSAPAAACHLSGALSRLSLIRSQEKGSPPYTLRDKLVWSR</sequence>
<evidence type="ECO:0000256" key="1">
    <source>
        <dbReference type="SAM" id="SignalP"/>
    </source>
</evidence>
<feature type="chain" id="PRO_5014740181" evidence="1">
    <location>
        <begin position="19"/>
        <end position="73"/>
    </location>
</feature>
<evidence type="ECO:0000313" key="2">
    <source>
        <dbReference type="EMBL" id="MBW32998.1"/>
    </source>
</evidence>
<dbReference type="AlphaFoldDB" id="A0A2M3ZX84"/>
<proteinExistence type="predicted"/>
<organism evidence="2">
    <name type="scientific">Anopheles braziliensis</name>
    <dbReference type="NCBI Taxonomy" id="58242"/>
    <lineage>
        <taxon>Eukaryota</taxon>
        <taxon>Metazoa</taxon>
        <taxon>Ecdysozoa</taxon>
        <taxon>Arthropoda</taxon>
        <taxon>Hexapoda</taxon>
        <taxon>Insecta</taxon>
        <taxon>Pterygota</taxon>
        <taxon>Neoptera</taxon>
        <taxon>Endopterygota</taxon>
        <taxon>Diptera</taxon>
        <taxon>Nematocera</taxon>
        <taxon>Culicoidea</taxon>
        <taxon>Culicidae</taxon>
        <taxon>Anophelinae</taxon>
        <taxon>Anopheles</taxon>
    </lineage>
</organism>
<keyword evidence="1" id="KW-0732">Signal</keyword>
<feature type="signal peptide" evidence="1">
    <location>
        <begin position="1"/>
        <end position="18"/>
    </location>
</feature>
<reference evidence="2" key="1">
    <citation type="submission" date="2018-01" db="EMBL/GenBank/DDBJ databases">
        <title>An insight into the sialome of Amazonian anophelines.</title>
        <authorList>
            <person name="Ribeiro J.M."/>
            <person name="Scarpassa V."/>
            <person name="Calvo E."/>
        </authorList>
    </citation>
    <scope>NUCLEOTIDE SEQUENCE</scope>
    <source>
        <tissue evidence="2">Salivary glands</tissue>
    </source>
</reference>
<accession>A0A2M3ZX84</accession>
<name>A0A2M3ZX84_9DIPT</name>